<keyword evidence="7 8" id="KW-0238">DNA-binding</keyword>
<dbReference type="GO" id="GO:0003677">
    <property type="term" value="F:DNA binding"/>
    <property type="evidence" value="ECO:0007669"/>
    <property type="project" value="UniProtKB-KW"/>
</dbReference>
<dbReference type="GO" id="GO:0043571">
    <property type="term" value="P:maintenance of CRISPR repeat elements"/>
    <property type="evidence" value="ECO:0007669"/>
    <property type="project" value="UniProtKB-UniRule"/>
</dbReference>
<dbReference type="HAMAP" id="MF_01470">
    <property type="entry name" value="Cas1"/>
    <property type="match status" value="1"/>
</dbReference>
<proteinExistence type="inferred from homology"/>
<dbReference type="STRING" id="2741.SAMN04489866_10919"/>
<evidence type="ECO:0000256" key="6">
    <source>
        <dbReference type="ARBA" id="ARBA00023118"/>
    </source>
</evidence>
<dbReference type="InterPro" id="IPR002729">
    <property type="entry name" value="CRISPR-assoc_Cas1"/>
</dbReference>
<evidence type="ECO:0000256" key="4">
    <source>
        <dbReference type="ARBA" id="ARBA00022801"/>
    </source>
</evidence>
<keyword evidence="3 8" id="KW-0255">Endonuclease</keyword>
<dbReference type="PANTHER" id="PTHR34353:SF3">
    <property type="entry name" value="CRISPR-ASSOCIATED ENDONUCLEASE CAS1"/>
    <property type="match status" value="1"/>
</dbReference>
<dbReference type="CDD" id="cd09719">
    <property type="entry name" value="Cas1_I-E"/>
    <property type="match status" value="1"/>
</dbReference>
<comment type="function">
    <text evidence="8">CRISPR (clustered regularly interspaced short palindromic repeat), is an adaptive immune system that provides protection against mobile genetic elements (viruses, transposable elements and conjugative plasmids). CRISPR clusters contain spacers, sequences complementary to antecedent mobile elements, and target invading nucleic acids. CRISPR clusters are transcribed and processed into CRISPR RNA (crRNA). Acts as a dsDNA endonuclease. Involved in the integration of spacer DNA into the CRISPR cassette.</text>
</comment>
<dbReference type="Proteomes" id="UP000198995">
    <property type="component" value="Unassembled WGS sequence"/>
</dbReference>
<evidence type="ECO:0000256" key="8">
    <source>
        <dbReference type="HAMAP-Rule" id="MF_01470"/>
    </source>
</evidence>
<dbReference type="Gene3D" id="3.100.10.20">
    <property type="entry name" value="CRISPR-associated endonuclease Cas1, N-terminal domain"/>
    <property type="match status" value="1"/>
</dbReference>
<dbReference type="GO" id="GO:0004520">
    <property type="term" value="F:DNA endonuclease activity"/>
    <property type="evidence" value="ECO:0007669"/>
    <property type="project" value="InterPro"/>
</dbReference>
<dbReference type="AlphaFoldDB" id="A0A1G6YCQ9"/>
<dbReference type="Gene3D" id="1.20.120.920">
    <property type="entry name" value="CRISPR-associated endonuclease Cas1, C-terminal domain"/>
    <property type="match status" value="1"/>
</dbReference>
<evidence type="ECO:0000256" key="2">
    <source>
        <dbReference type="ARBA" id="ARBA00022723"/>
    </source>
</evidence>
<keyword evidence="5 8" id="KW-0460">Magnesium</keyword>
<dbReference type="GO" id="GO:0051607">
    <property type="term" value="P:defense response to virus"/>
    <property type="evidence" value="ECO:0007669"/>
    <property type="project" value="UniProtKB-UniRule"/>
</dbReference>
<keyword evidence="1 8" id="KW-0540">Nuclease</keyword>
<name>A0A1G6YCQ9_PEPNI</name>
<keyword evidence="4 8" id="KW-0378">Hydrolase</keyword>
<dbReference type="OrthoDB" id="9777847at2"/>
<evidence type="ECO:0000256" key="7">
    <source>
        <dbReference type="ARBA" id="ARBA00023125"/>
    </source>
</evidence>
<dbReference type="GO" id="GO:0046872">
    <property type="term" value="F:metal ion binding"/>
    <property type="evidence" value="ECO:0007669"/>
    <property type="project" value="UniProtKB-UniRule"/>
</dbReference>
<dbReference type="InterPro" id="IPR042211">
    <property type="entry name" value="CRISPR-assoc_Cas1_N"/>
</dbReference>
<protein>
    <recommendedName>
        <fullName evidence="8">CRISPR-associated endonuclease Cas1</fullName>
        <ecNumber evidence="8">3.1.-.-</ecNumber>
    </recommendedName>
</protein>
<dbReference type="RefSeq" id="WP_091792048.1">
    <property type="nucleotide sequence ID" value="NZ_FNAF01000009.1"/>
</dbReference>
<dbReference type="GO" id="GO:0016787">
    <property type="term" value="F:hydrolase activity"/>
    <property type="evidence" value="ECO:0007669"/>
    <property type="project" value="UniProtKB-KW"/>
</dbReference>
<gene>
    <name evidence="8" type="primary">cas1</name>
    <name evidence="9" type="ORF">SAMN04489866_10919</name>
</gene>
<sequence>MAKSDQSFGAKKTDLTELPRIGDRVSFIYLEHAKIHRQDSAITVSDSRGTVRIPVAMIGVLLLGPGTDISHRAVELIGDTGTGMIWVGERGVRYYAHGRALAHSTRFLEKQAALVSNTRSRLTVARKMYQMRFPDEDVSKLTMQQLRGREGARVRNVYRRQAKAKNIPWDGRVYDPDNYDNATPVNQALSAANVALYGVAHSIIVALGCSPGLGFIHTGHDKAFVYDVADLYKAELTIPIAFDVAATCGPDDDIGRVTRLRIRDAVADGKLMSRMVQDLQILLDIPLDESCQADTIHLWDDRESLVKYGVNYSERGG</sequence>
<keyword evidence="10" id="KW-1185">Reference proteome</keyword>
<reference evidence="9 10" key="1">
    <citation type="submission" date="2016-10" db="EMBL/GenBank/DDBJ databases">
        <authorList>
            <person name="de Groot N.N."/>
        </authorList>
    </citation>
    <scope>NUCLEOTIDE SEQUENCE [LARGE SCALE GENOMIC DNA]</scope>
    <source>
        <strain evidence="9 10">DSM 20475</strain>
    </source>
</reference>
<dbReference type="InterPro" id="IPR050646">
    <property type="entry name" value="Cas1"/>
</dbReference>
<evidence type="ECO:0000256" key="3">
    <source>
        <dbReference type="ARBA" id="ARBA00022759"/>
    </source>
</evidence>
<comment type="similarity">
    <text evidence="8">Belongs to the CRISPR-associated endonuclease Cas1 family.</text>
</comment>
<evidence type="ECO:0000313" key="10">
    <source>
        <dbReference type="Proteomes" id="UP000198995"/>
    </source>
</evidence>
<dbReference type="EC" id="3.1.-.-" evidence="8"/>
<dbReference type="InterPro" id="IPR042206">
    <property type="entry name" value="CRISPR-assoc_Cas1_C"/>
</dbReference>
<organism evidence="9 10">
    <name type="scientific">Peptococcus niger</name>
    <dbReference type="NCBI Taxonomy" id="2741"/>
    <lineage>
        <taxon>Bacteria</taxon>
        <taxon>Bacillati</taxon>
        <taxon>Bacillota</taxon>
        <taxon>Clostridia</taxon>
        <taxon>Eubacteriales</taxon>
        <taxon>Peptococcaceae</taxon>
        <taxon>Peptococcus</taxon>
    </lineage>
</organism>
<feature type="binding site" evidence="8">
    <location>
        <position position="150"/>
    </location>
    <ligand>
        <name>Mn(2+)</name>
        <dbReference type="ChEBI" id="CHEBI:29035"/>
    </ligand>
</feature>
<dbReference type="InterPro" id="IPR033641">
    <property type="entry name" value="Cas1_I-E"/>
</dbReference>
<keyword evidence="2 8" id="KW-0479">Metal-binding</keyword>
<dbReference type="InterPro" id="IPR019851">
    <property type="entry name" value="CRISPR-assoc_Cas1_ECOLI"/>
</dbReference>
<dbReference type="EMBL" id="FNAF01000009">
    <property type="protein sequence ID" value="SDD87385.1"/>
    <property type="molecule type" value="Genomic_DNA"/>
</dbReference>
<keyword evidence="6 8" id="KW-0051">Antiviral defense</keyword>
<evidence type="ECO:0000256" key="1">
    <source>
        <dbReference type="ARBA" id="ARBA00022722"/>
    </source>
</evidence>
<keyword evidence="8" id="KW-0464">Manganese</keyword>
<comment type="cofactor">
    <cofactor evidence="8">
        <name>Mg(2+)</name>
        <dbReference type="ChEBI" id="CHEBI:18420"/>
    </cofactor>
    <cofactor evidence="8">
        <name>Mn(2+)</name>
        <dbReference type="ChEBI" id="CHEBI:29035"/>
    </cofactor>
</comment>
<accession>A0A1G6YCQ9</accession>
<comment type="subunit">
    <text evidence="8">Homodimer, forms a heterotetramer with a Cas2 homodimer.</text>
</comment>
<dbReference type="PANTHER" id="PTHR34353">
    <property type="entry name" value="CRISPR-ASSOCIATED ENDONUCLEASE CAS1 1"/>
    <property type="match status" value="1"/>
</dbReference>
<feature type="binding site" evidence="8">
    <location>
        <position position="230"/>
    </location>
    <ligand>
        <name>Mn(2+)</name>
        <dbReference type="ChEBI" id="CHEBI:29035"/>
    </ligand>
</feature>
<evidence type="ECO:0000256" key="5">
    <source>
        <dbReference type="ARBA" id="ARBA00022842"/>
    </source>
</evidence>
<dbReference type="NCBIfam" id="TIGR03638">
    <property type="entry name" value="cas1_ECOLI"/>
    <property type="match status" value="1"/>
</dbReference>
<feature type="binding site" evidence="8">
    <location>
        <position position="217"/>
    </location>
    <ligand>
        <name>Mn(2+)</name>
        <dbReference type="ChEBI" id="CHEBI:29035"/>
    </ligand>
</feature>
<dbReference type="Pfam" id="PF01867">
    <property type="entry name" value="Cas_Cas1"/>
    <property type="match status" value="2"/>
</dbReference>
<evidence type="ECO:0000313" key="9">
    <source>
        <dbReference type="EMBL" id="SDD87385.1"/>
    </source>
</evidence>